<protein>
    <submittedName>
        <fullName evidence="2">CHK kinase-like domain-containing protein</fullName>
    </submittedName>
</protein>
<organism evidence="1 2">
    <name type="scientific">Panagrolaimus sp. JU765</name>
    <dbReference type="NCBI Taxonomy" id="591449"/>
    <lineage>
        <taxon>Eukaryota</taxon>
        <taxon>Metazoa</taxon>
        <taxon>Ecdysozoa</taxon>
        <taxon>Nematoda</taxon>
        <taxon>Chromadorea</taxon>
        <taxon>Rhabditida</taxon>
        <taxon>Tylenchina</taxon>
        <taxon>Panagrolaimomorpha</taxon>
        <taxon>Panagrolaimoidea</taxon>
        <taxon>Panagrolaimidae</taxon>
        <taxon>Panagrolaimus</taxon>
    </lineage>
</organism>
<reference evidence="2" key="1">
    <citation type="submission" date="2022-11" db="UniProtKB">
        <authorList>
            <consortium name="WormBaseParasite"/>
        </authorList>
    </citation>
    <scope>IDENTIFICATION</scope>
</reference>
<dbReference type="WBParaSite" id="JU765_v2.g5025.t1">
    <property type="protein sequence ID" value="JU765_v2.g5025.t1"/>
    <property type="gene ID" value="JU765_v2.g5025"/>
</dbReference>
<evidence type="ECO:0000313" key="2">
    <source>
        <dbReference type="WBParaSite" id="JU765_v2.g5025.t1"/>
    </source>
</evidence>
<dbReference type="Proteomes" id="UP000887576">
    <property type="component" value="Unplaced"/>
</dbReference>
<evidence type="ECO:0000313" key="1">
    <source>
        <dbReference type="Proteomes" id="UP000887576"/>
    </source>
</evidence>
<sequence length="423" mass="49078">MSVVVGDGLILDQKLCGYEFTLGWLLNSLKNDKEFHENFDQKILKSFDAKDISVGKGFFSTVLKIVLEFENDEKYSTILKIPGTESWDNANSDIMNEGEEKKIGERNLVDVIIQMHETECDFYEYLSEYIPEILPKVFHSQKWIKNEQLGCFHMEDLSIRCKNLNFTETLTIPQFKNVIDWLAYFHSKLFVNDEWKGKFTKQTKFFTYTAGIFEAVIPKIVSVLKNGKNDVVRELENEKFKKIVSNQKFIDYAFLESYKDHNLPALLTHADLWASNIMFKKCEKGNISENVGALLDWQVANEGNFLFDFVRLMQISLDGDVRRQMENEIFDFYIDQLNGYLENLGKEKVKFTAEQLKEAYEVLFLTHAVHPLLMLNAIANASTDHADQPRVAAAKFDKCVLRSLHTLEDANRILETGKFDKWL</sequence>
<name>A0AC34RAT8_9BILA</name>
<accession>A0AC34RAT8</accession>
<proteinExistence type="predicted"/>